<reference evidence="1 2" key="1">
    <citation type="submission" date="2016-03" db="EMBL/GenBank/DDBJ databases">
        <title>Chemosynthetic sulphur-oxidizing symbionts of marine invertebrate animals are capable of nitrogen fixation.</title>
        <authorList>
            <person name="Petersen J.M."/>
            <person name="Kemper A."/>
            <person name="Gruber-Vodicka H."/>
            <person name="Cardini U."/>
            <person name="Geest Mvander."/>
            <person name="Kleiner M."/>
            <person name="Bulgheresi S."/>
            <person name="Fussmann M."/>
            <person name="Herbold C."/>
            <person name="Seah B.K.B."/>
            <person name="Antony C.Paul."/>
            <person name="Liu D."/>
            <person name="Belitz A."/>
            <person name="Weber M."/>
        </authorList>
    </citation>
    <scope>NUCLEOTIDE SEQUENCE [LARGE SCALE GENOMIC DNA]</scope>
    <source>
        <strain evidence="1">G_D</strain>
    </source>
</reference>
<dbReference type="OrthoDB" id="9778998at2"/>
<evidence type="ECO:0000313" key="1">
    <source>
        <dbReference type="EMBL" id="ODB91877.1"/>
    </source>
</evidence>
<dbReference type="Pfam" id="PF09826">
    <property type="entry name" value="Beta_propel"/>
    <property type="match status" value="1"/>
</dbReference>
<sequence length="828" mass="90386">MMALLLKFEGSIMENRLSSTLRRLLFFGLVFAYSPFITAAVPSNQPSVTTSGEPADATMSWSLSTADTDQYTPLYDTEDAISVELSISVDAASVGAERNLYLVVRAQDNWHMRDSEGRWLNWNGQVDALVPFTRKTLSETETVEVHSGGPLPPAEFAVYGGYEAEDGSVIYNQDPLTFIVFDTDNPTLHRFRHNVMLEGYLSEAMIAAYATDRPLPDTSVDDFSPAPISNSPISLTNTQEQGVDEADLIKSDGVHFYRFGYCGSSTNTYFRSCLFTYAIEEQPASNRLLNEVGIPGESTVEGIYLLNQLGEGLSDMVVTVGGDTINDYVAFGFLGPVPIWEEPRYWSNGTSEVNLFRLDSADAPSHERTLSFDGAMISSRVIGNTLYLVTRYTPYIDGLDQYADYTGQFQHNRTLLENATLSQLTPTSTLGDEPEPLIDTESCYLAPSATVGMLDPTIINIIAVPLADPDSYQTSCFIGTSEVLYASQEAIYLVAQGAGQTLLDNGEYTSTNEVHKLALVGDSQSGMAAEYRGSAQVVGHLGYEPEYKSYRMGEYQGVFRIATSLGYLGSVNSSTSVTLLREVADGGRLEVAGRLDGLGRPGEVLYASRFIGNRGYLITFKKVDPLYVLDLSDPENPVSLGELEVSGYSEYLHPVGENYLLGIGKEAVDAVDSGDRGGLGFAWYQGVKVSLFDVSDPTMPTEVNSLILGGRGTHATILNQPHGFASLPQTDTLPMRFSIPVDLYDEPPTSSNPPPYVSWGWTHTGLYTFDIQLGDTPGVELVDRFVVRDSGLSGYSHGVWNDRSVILGDSVHYLHGGSLYSSNLPARE</sequence>
<gene>
    <name evidence="1" type="ORF">A3196_19870</name>
</gene>
<keyword evidence="2" id="KW-1185">Reference proteome</keyword>
<dbReference type="Proteomes" id="UP000094849">
    <property type="component" value="Unassembled WGS sequence"/>
</dbReference>
<comment type="caution">
    <text evidence="1">The sequence shown here is derived from an EMBL/GenBank/DDBJ whole genome shotgun (WGS) entry which is preliminary data.</text>
</comment>
<accession>A0A1E2UGT4</accession>
<protein>
    <recommendedName>
        <fullName evidence="3">Beta propeller domain-containing protein</fullName>
    </recommendedName>
</protein>
<evidence type="ECO:0000313" key="2">
    <source>
        <dbReference type="Proteomes" id="UP000094849"/>
    </source>
</evidence>
<dbReference type="AlphaFoldDB" id="A0A1E2UGT4"/>
<dbReference type="InterPro" id="IPR019198">
    <property type="entry name" value="Beta_propeller_containing"/>
</dbReference>
<dbReference type="EMBL" id="LVJZ01000009">
    <property type="protein sequence ID" value="ODB91877.1"/>
    <property type="molecule type" value="Genomic_DNA"/>
</dbReference>
<organism evidence="1 2">
    <name type="scientific">Candidatus Thiodiazotropha endoloripes</name>
    <dbReference type="NCBI Taxonomy" id="1818881"/>
    <lineage>
        <taxon>Bacteria</taxon>
        <taxon>Pseudomonadati</taxon>
        <taxon>Pseudomonadota</taxon>
        <taxon>Gammaproteobacteria</taxon>
        <taxon>Chromatiales</taxon>
        <taxon>Sedimenticolaceae</taxon>
        <taxon>Candidatus Thiodiazotropha</taxon>
    </lineage>
</organism>
<proteinExistence type="predicted"/>
<name>A0A1E2UGT4_9GAMM</name>
<evidence type="ECO:0008006" key="3">
    <source>
        <dbReference type="Google" id="ProtNLM"/>
    </source>
</evidence>
<dbReference type="STRING" id="1818881.A3196_19870"/>